<evidence type="ECO:0000256" key="6">
    <source>
        <dbReference type="ARBA" id="ARBA00022833"/>
    </source>
</evidence>
<keyword evidence="4" id="KW-0677">Repeat</keyword>
<feature type="region of interest" description="Disordered" evidence="10">
    <location>
        <begin position="381"/>
        <end position="405"/>
    </location>
</feature>
<dbReference type="InterPro" id="IPR000315">
    <property type="entry name" value="Znf_B-box"/>
</dbReference>
<protein>
    <recommendedName>
        <fullName evidence="15">CCT domain-containing protein</fullName>
    </recommendedName>
</protein>
<feature type="compositionally biased region" description="Polar residues" evidence="10">
    <location>
        <begin position="394"/>
        <end position="405"/>
    </location>
</feature>
<evidence type="ECO:0000256" key="9">
    <source>
        <dbReference type="PROSITE-ProRule" id="PRU00357"/>
    </source>
</evidence>
<evidence type="ECO:0000256" key="4">
    <source>
        <dbReference type="ARBA" id="ARBA00022737"/>
    </source>
</evidence>
<feature type="domain" description="B box-type" evidence="11">
    <location>
        <begin position="44"/>
        <end position="86"/>
    </location>
</feature>
<name>A0A0E0QTK7_ORYRU</name>
<evidence type="ECO:0000259" key="11">
    <source>
        <dbReference type="PROSITE" id="PS50119"/>
    </source>
</evidence>
<keyword evidence="14" id="KW-1185">Reference proteome</keyword>
<evidence type="ECO:0000256" key="7">
    <source>
        <dbReference type="ARBA" id="ARBA00023242"/>
    </source>
</evidence>
<proteinExistence type="inferred from homology"/>
<reference evidence="14" key="1">
    <citation type="submission" date="2013-06" db="EMBL/GenBank/DDBJ databases">
        <authorList>
            <person name="Zhao Q."/>
        </authorList>
    </citation>
    <scope>NUCLEOTIDE SEQUENCE</scope>
    <source>
        <strain evidence="14">cv. W1943</strain>
    </source>
</reference>
<evidence type="ECO:0000256" key="8">
    <source>
        <dbReference type="PROSITE-ProRule" id="PRU00024"/>
    </source>
</evidence>
<dbReference type="SMART" id="SM00336">
    <property type="entry name" value="BBOX"/>
    <property type="match status" value="1"/>
</dbReference>
<keyword evidence="6" id="KW-0862">Zinc</keyword>
<organism evidence="13 14">
    <name type="scientific">Oryza rufipogon</name>
    <name type="common">Brownbeard rice</name>
    <name type="synonym">Asian wild rice</name>
    <dbReference type="NCBI Taxonomy" id="4529"/>
    <lineage>
        <taxon>Eukaryota</taxon>
        <taxon>Viridiplantae</taxon>
        <taxon>Streptophyta</taxon>
        <taxon>Embryophyta</taxon>
        <taxon>Tracheophyta</taxon>
        <taxon>Spermatophyta</taxon>
        <taxon>Magnoliopsida</taxon>
        <taxon>Liliopsida</taxon>
        <taxon>Poales</taxon>
        <taxon>Poaceae</taxon>
        <taxon>BOP clade</taxon>
        <taxon>Oryzoideae</taxon>
        <taxon>Oryzeae</taxon>
        <taxon>Oryzinae</taxon>
        <taxon>Oryza</taxon>
    </lineage>
</organism>
<evidence type="ECO:0000313" key="13">
    <source>
        <dbReference type="EnsemblPlants" id="ORUFI09G17230.1"/>
    </source>
</evidence>
<reference evidence="13" key="2">
    <citation type="submission" date="2015-06" db="UniProtKB">
        <authorList>
            <consortium name="EnsemblPlants"/>
        </authorList>
    </citation>
    <scope>IDENTIFICATION</scope>
</reference>
<dbReference type="InterPro" id="IPR049808">
    <property type="entry name" value="CONSTANS-like_Bbox1"/>
</dbReference>
<dbReference type="PROSITE" id="PS50119">
    <property type="entry name" value="ZF_BBOX"/>
    <property type="match status" value="1"/>
</dbReference>
<evidence type="ECO:0000256" key="2">
    <source>
        <dbReference type="ARBA" id="ARBA00010024"/>
    </source>
</evidence>
<dbReference type="InterPro" id="IPR010402">
    <property type="entry name" value="CCT_domain"/>
</dbReference>
<evidence type="ECO:0000256" key="1">
    <source>
        <dbReference type="ARBA" id="ARBA00004123"/>
    </source>
</evidence>
<evidence type="ECO:0008006" key="15">
    <source>
        <dbReference type="Google" id="ProtNLM"/>
    </source>
</evidence>
<keyword evidence="5 8" id="KW-0863">Zinc-finger</keyword>
<feature type="region of interest" description="Disordered" evidence="10">
    <location>
        <begin position="1"/>
        <end position="31"/>
    </location>
</feature>
<comment type="subcellular location">
    <subcellularLocation>
        <location evidence="1 9">Nucleus</location>
    </subcellularLocation>
</comment>
<dbReference type="PANTHER" id="PTHR31717">
    <property type="entry name" value="ZINC FINGER PROTEIN CONSTANS-LIKE 10"/>
    <property type="match status" value="1"/>
</dbReference>
<dbReference type="Pfam" id="PF06203">
    <property type="entry name" value="CCT"/>
    <property type="match status" value="1"/>
</dbReference>
<keyword evidence="7 9" id="KW-0539">Nucleus</keyword>
<dbReference type="OMA" id="FFPEAGY"/>
<feature type="compositionally biased region" description="Pro residues" evidence="10">
    <location>
        <begin position="12"/>
        <end position="26"/>
    </location>
</feature>
<dbReference type="AlphaFoldDB" id="A0A0E0QTK7"/>
<dbReference type="PANTHER" id="PTHR31717:SF45">
    <property type="entry name" value="ZINC FINGER PROTEIN CONSTANS-LIKE 14-RELATED"/>
    <property type="match status" value="1"/>
</dbReference>
<dbReference type="HOGENOM" id="CLU_028225_0_0_1"/>
<dbReference type="GO" id="GO:0008270">
    <property type="term" value="F:zinc ion binding"/>
    <property type="evidence" value="ECO:0007669"/>
    <property type="project" value="UniProtKB-KW"/>
</dbReference>
<keyword evidence="3" id="KW-0479">Metal-binding</keyword>
<dbReference type="CDD" id="cd19821">
    <property type="entry name" value="Bbox1_BBX-like"/>
    <property type="match status" value="1"/>
</dbReference>
<dbReference type="eggNOG" id="ENOG502QW4H">
    <property type="taxonomic scope" value="Eukaryota"/>
</dbReference>
<evidence type="ECO:0000259" key="12">
    <source>
        <dbReference type="PROSITE" id="PS51017"/>
    </source>
</evidence>
<dbReference type="EnsemblPlants" id="ORUFI09G17230.1">
    <property type="protein sequence ID" value="ORUFI09G17230.1"/>
    <property type="gene ID" value="ORUFI09G17230"/>
</dbReference>
<evidence type="ECO:0000256" key="10">
    <source>
        <dbReference type="SAM" id="MobiDB-lite"/>
    </source>
</evidence>
<dbReference type="Gramene" id="ORUFI09G17230.1">
    <property type="protein sequence ID" value="ORUFI09G17230.1"/>
    <property type="gene ID" value="ORUFI09G17230"/>
</dbReference>
<dbReference type="PROSITE" id="PS51017">
    <property type="entry name" value="CCT"/>
    <property type="match status" value="1"/>
</dbReference>
<comment type="similarity">
    <text evidence="2">Belongs to the CONSTANS family.</text>
</comment>
<dbReference type="GO" id="GO:0006355">
    <property type="term" value="P:regulation of DNA-templated transcription"/>
    <property type="evidence" value="ECO:0007669"/>
    <property type="project" value="UniProtKB-ARBA"/>
</dbReference>
<accession>A0A0E0QTK7</accession>
<evidence type="ECO:0000313" key="14">
    <source>
        <dbReference type="Proteomes" id="UP000008022"/>
    </source>
</evidence>
<evidence type="ECO:0000256" key="5">
    <source>
        <dbReference type="ARBA" id="ARBA00022771"/>
    </source>
</evidence>
<feature type="domain" description="CCT" evidence="12">
    <location>
        <begin position="446"/>
        <end position="488"/>
    </location>
</feature>
<sequence length="500" mass="53464">MARHLHAHTHPPTAPAARPSPPPPARAPWAWSPEPEGWMTWRSCDYCGEAAAALHCRADAARLCVACDRHVHGANALSRRHVRAPLCARCEARPAAARVAAVAGAGGCGGGGEARFLCAGCADDDGAEAARVPVVGFSGCPGAAELAASWGLDLGGGGGRDEFEEDPFFPEAGYPMLAADRVLRDMYVPCDPPPEVAAGGRGRRLKGDSLCHQLAELARREMESAPAQANSGSISPSARRGSAAAIRHEAAAAAAAQRATLPYKSTPVTEAAGCGDVGNGEQFTDDNELVWQRTAPSDPPCQIWDFNLGKSRDHDEHSALELHFGPKDGGFMIKSYNDMIEEVSSSSRKDLQYIYDSTYSFATEDIVSANIYQLTPKQLSTATSGNRRHKNEQHGLTNDGPSSSRIVDVDRTLNSSPEEVAAVLAGENCITDQTVTGADQRNSLKIDSKTIAMNRDNAMQRYDKHIRYESRKMRADTRTRVKGRFVRATDIFNVGGGDGG</sequence>
<evidence type="ECO:0000256" key="3">
    <source>
        <dbReference type="ARBA" id="ARBA00022723"/>
    </source>
</evidence>
<dbReference type="GO" id="GO:0005634">
    <property type="term" value="C:nucleus"/>
    <property type="evidence" value="ECO:0007669"/>
    <property type="project" value="UniProtKB-SubCell"/>
</dbReference>
<dbReference type="Proteomes" id="UP000008022">
    <property type="component" value="Unassembled WGS sequence"/>
</dbReference>